<name>A0A336JX29_CULSO</name>
<dbReference type="GO" id="GO:0005763">
    <property type="term" value="C:mitochondrial small ribosomal subunit"/>
    <property type="evidence" value="ECO:0007669"/>
    <property type="project" value="TreeGrafter"/>
</dbReference>
<evidence type="ECO:0000313" key="5">
    <source>
        <dbReference type="EMBL" id="SSX17084.1"/>
    </source>
</evidence>
<reference evidence="4" key="1">
    <citation type="submission" date="2018-04" db="EMBL/GenBank/DDBJ databases">
        <authorList>
            <person name="Go L.Y."/>
            <person name="Mitchell J.A."/>
        </authorList>
    </citation>
    <scope>NUCLEOTIDE SEQUENCE</scope>
    <source>
        <tissue evidence="4">Whole organism</tissue>
    </source>
</reference>
<dbReference type="EMBL" id="UFQT01000002">
    <property type="protein sequence ID" value="SSX17084.1"/>
    <property type="molecule type" value="Genomic_DNA"/>
</dbReference>
<dbReference type="InterPro" id="IPR001648">
    <property type="entry name" value="Ribosomal_bS18"/>
</dbReference>
<organism evidence="4">
    <name type="scientific">Culicoides sonorensis</name>
    <name type="common">Biting midge</name>
    <dbReference type="NCBI Taxonomy" id="179676"/>
    <lineage>
        <taxon>Eukaryota</taxon>
        <taxon>Metazoa</taxon>
        <taxon>Ecdysozoa</taxon>
        <taxon>Arthropoda</taxon>
        <taxon>Hexapoda</taxon>
        <taxon>Insecta</taxon>
        <taxon>Pterygota</taxon>
        <taxon>Neoptera</taxon>
        <taxon>Endopterygota</taxon>
        <taxon>Diptera</taxon>
        <taxon>Nematocera</taxon>
        <taxon>Chironomoidea</taxon>
        <taxon>Ceratopogonidae</taxon>
        <taxon>Ceratopogoninae</taxon>
        <taxon>Culicoides</taxon>
        <taxon>Monoculicoides</taxon>
    </lineage>
</organism>
<proteinExistence type="inferred from homology"/>
<evidence type="ECO:0000313" key="4">
    <source>
        <dbReference type="EMBL" id="SSW96697.1"/>
    </source>
</evidence>
<dbReference type="OMA" id="KEPRQCI"/>
<evidence type="ECO:0000256" key="2">
    <source>
        <dbReference type="ARBA" id="ARBA00022980"/>
    </source>
</evidence>
<keyword evidence="3" id="KW-0687">Ribonucleoprotein</keyword>
<reference evidence="5" key="2">
    <citation type="submission" date="2018-07" db="EMBL/GenBank/DDBJ databases">
        <authorList>
            <person name="Quirk P.G."/>
            <person name="Krulwich T.A."/>
        </authorList>
    </citation>
    <scope>NUCLEOTIDE SEQUENCE</scope>
</reference>
<dbReference type="PANTHER" id="PTHR13479:SF40">
    <property type="entry name" value="SMALL RIBOSOMAL SUBUNIT PROTEIN BS18M"/>
    <property type="match status" value="1"/>
</dbReference>
<dbReference type="PANTHER" id="PTHR13479">
    <property type="entry name" value="30S RIBOSOMAL PROTEIN S18"/>
    <property type="match status" value="1"/>
</dbReference>
<dbReference type="GO" id="GO:0032543">
    <property type="term" value="P:mitochondrial translation"/>
    <property type="evidence" value="ECO:0007669"/>
    <property type="project" value="TreeGrafter"/>
</dbReference>
<dbReference type="GO" id="GO:0070181">
    <property type="term" value="F:small ribosomal subunit rRNA binding"/>
    <property type="evidence" value="ECO:0007669"/>
    <property type="project" value="TreeGrafter"/>
</dbReference>
<dbReference type="AlphaFoldDB" id="A0A336JX29"/>
<dbReference type="NCBIfam" id="TIGR00165">
    <property type="entry name" value="S18"/>
    <property type="match status" value="1"/>
</dbReference>
<dbReference type="SUPFAM" id="SSF46911">
    <property type="entry name" value="Ribosomal protein S18"/>
    <property type="match status" value="1"/>
</dbReference>
<protein>
    <submittedName>
        <fullName evidence="4">CSON007936 protein</fullName>
    </submittedName>
</protein>
<dbReference type="FunFam" id="4.10.640.10:FF:000018">
    <property type="entry name" value="28S ribosomal protein S18C, mitochondrial"/>
    <property type="match status" value="1"/>
</dbReference>
<dbReference type="InterPro" id="IPR036870">
    <property type="entry name" value="Ribosomal_bS18_sf"/>
</dbReference>
<dbReference type="Gene3D" id="4.10.640.10">
    <property type="entry name" value="Ribosomal protein S18"/>
    <property type="match status" value="1"/>
</dbReference>
<sequence length="144" mass="16751">MNVLKLLQNGLKQRKVYSTVYQVSHLTKISRPYCTTKVVESDPDRPIPMENPFQKEKKVCILCKLNIDPDYKNVRLLSQFQSPYTGRIYGKHITGLCKKRQEQVESAITMAINSGLMPGYHKKVEFIKDPKLFNPERPVKPHKY</sequence>
<dbReference type="GO" id="GO:0003735">
    <property type="term" value="F:structural constituent of ribosome"/>
    <property type="evidence" value="ECO:0007669"/>
    <property type="project" value="InterPro"/>
</dbReference>
<comment type="similarity">
    <text evidence="1">Belongs to the bacterial ribosomal protein bS18 family.</text>
</comment>
<dbReference type="EMBL" id="UFQS01000002">
    <property type="protein sequence ID" value="SSW96697.1"/>
    <property type="molecule type" value="Genomic_DNA"/>
</dbReference>
<dbReference type="VEuPathDB" id="VectorBase:CSON007936"/>
<gene>
    <name evidence="4" type="primary">CSON007936</name>
</gene>
<dbReference type="Pfam" id="PF01084">
    <property type="entry name" value="Ribosomal_S18"/>
    <property type="match status" value="1"/>
</dbReference>
<accession>A0A336JX29</accession>
<keyword evidence="2" id="KW-0689">Ribosomal protein</keyword>
<evidence type="ECO:0000256" key="1">
    <source>
        <dbReference type="ARBA" id="ARBA00005589"/>
    </source>
</evidence>
<evidence type="ECO:0000256" key="3">
    <source>
        <dbReference type="ARBA" id="ARBA00023274"/>
    </source>
</evidence>